<dbReference type="GO" id="GO:0032389">
    <property type="term" value="C:MutLalpha complex"/>
    <property type="evidence" value="ECO:0007669"/>
    <property type="project" value="TreeGrafter"/>
</dbReference>
<dbReference type="InterPro" id="IPR037198">
    <property type="entry name" value="MutL_C_sf"/>
</dbReference>
<dbReference type="InterPro" id="IPR014790">
    <property type="entry name" value="MutL_C"/>
</dbReference>
<keyword evidence="2" id="KW-0540">Nuclease</keyword>
<dbReference type="AlphaFoldDB" id="A0A0A9XYR5"/>
<organism evidence="2">
    <name type="scientific">Lygus hesperus</name>
    <name type="common">Western plant bug</name>
    <dbReference type="NCBI Taxonomy" id="30085"/>
    <lineage>
        <taxon>Eukaryota</taxon>
        <taxon>Metazoa</taxon>
        <taxon>Ecdysozoa</taxon>
        <taxon>Arthropoda</taxon>
        <taxon>Hexapoda</taxon>
        <taxon>Insecta</taxon>
        <taxon>Pterygota</taxon>
        <taxon>Neoptera</taxon>
        <taxon>Paraneoptera</taxon>
        <taxon>Hemiptera</taxon>
        <taxon>Heteroptera</taxon>
        <taxon>Panheteroptera</taxon>
        <taxon>Cimicomorpha</taxon>
        <taxon>Miridae</taxon>
        <taxon>Mirini</taxon>
        <taxon>Lygus</taxon>
    </lineage>
</organism>
<protein>
    <submittedName>
        <fullName evidence="2">Mismatch repair endonuclease PMS2</fullName>
    </submittedName>
</protein>
<dbReference type="PANTHER" id="PTHR10073">
    <property type="entry name" value="DNA MISMATCH REPAIR PROTEIN MLH, PMS, MUTL"/>
    <property type="match status" value="1"/>
</dbReference>
<accession>A0A0A9XYR5</accession>
<gene>
    <name evidence="2" type="primary">Pms2_8</name>
    <name evidence="2" type="ORF">CM83_17482</name>
</gene>
<name>A0A0A9XYR5_LYGHE</name>
<dbReference type="GO" id="GO:0006298">
    <property type="term" value="P:mismatch repair"/>
    <property type="evidence" value="ECO:0007669"/>
    <property type="project" value="InterPro"/>
</dbReference>
<keyword evidence="2" id="KW-0255">Endonuclease</keyword>
<reference evidence="2" key="2">
    <citation type="submission" date="2014-07" db="EMBL/GenBank/DDBJ databases">
        <authorList>
            <person name="Hull J."/>
        </authorList>
    </citation>
    <scope>NUCLEOTIDE SEQUENCE</scope>
</reference>
<feature type="non-terminal residue" evidence="2">
    <location>
        <position position="101"/>
    </location>
</feature>
<reference evidence="2" key="1">
    <citation type="journal article" date="2014" name="PLoS ONE">
        <title>Transcriptome-Based Identification of ABC Transporters in the Western Tarnished Plant Bug Lygus hesperus.</title>
        <authorList>
            <person name="Hull J.J."/>
            <person name="Chaney K."/>
            <person name="Geib S.M."/>
            <person name="Fabrick J.A."/>
            <person name="Brent C.S."/>
            <person name="Walsh D."/>
            <person name="Lavine L.C."/>
        </authorList>
    </citation>
    <scope>NUCLEOTIDE SEQUENCE</scope>
</reference>
<dbReference type="InterPro" id="IPR038973">
    <property type="entry name" value="MutL/Mlh/Pms-like"/>
</dbReference>
<dbReference type="GO" id="GO:0140664">
    <property type="term" value="F:ATP-dependent DNA damage sensor activity"/>
    <property type="evidence" value="ECO:0007669"/>
    <property type="project" value="InterPro"/>
</dbReference>
<dbReference type="Gene3D" id="3.30.1540.20">
    <property type="entry name" value="MutL, C-terminal domain, dimerisation subdomain"/>
    <property type="match status" value="1"/>
</dbReference>
<dbReference type="SUPFAM" id="SSF118116">
    <property type="entry name" value="DNA mismatch repair protein MutL"/>
    <property type="match status" value="1"/>
</dbReference>
<evidence type="ECO:0000259" key="1">
    <source>
        <dbReference type="SMART" id="SM00853"/>
    </source>
</evidence>
<dbReference type="PANTHER" id="PTHR10073:SF52">
    <property type="entry name" value="MISMATCH REPAIR ENDONUCLEASE PMS2"/>
    <property type="match status" value="1"/>
</dbReference>
<feature type="domain" description="MutL C-terminal dimerisation" evidence="1">
    <location>
        <begin position="3"/>
        <end position="101"/>
    </location>
</feature>
<keyword evidence="2" id="KW-0378">Hydrolase</keyword>
<dbReference type="EMBL" id="GBHO01018560">
    <property type="protein sequence ID" value="JAG25044.1"/>
    <property type="molecule type" value="Transcribed_RNA"/>
</dbReference>
<dbReference type="GO" id="GO:0004519">
    <property type="term" value="F:endonuclease activity"/>
    <property type="evidence" value="ECO:0007669"/>
    <property type="project" value="UniProtKB-KW"/>
</dbReference>
<dbReference type="SMART" id="SM00853">
    <property type="entry name" value="MutL_C"/>
    <property type="match status" value="1"/>
</dbReference>
<evidence type="ECO:0000313" key="2">
    <source>
        <dbReference type="EMBL" id="JAG25044.1"/>
    </source>
</evidence>
<proteinExistence type="predicted"/>
<dbReference type="GO" id="GO:0005524">
    <property type="term" value="F:ATP binding"/>
    <property type="evidence" value="ECO:0007669"/>
    <property type="project" value="InterPro"/>
</dbReference>
<sequence length="101" mass="11530">MRVLGQFNRGFIITQLHNHLFIIDQHAADEKYKYEMLCTESKFPSQRLLTPIQIHLSDHHQQILLRYRNIFTRFGFRFTFSATAAAPVAAAPTTAVPATAA</sequence>
<dbReference type="GO" id="GO:0016887">
    <property type="term" value="F:ATP hydrolysis activity"/>
    <property type="evidence" value="ECO:0007669"/>
    <property type="project" value="InterPro"/>
</dbReference>
<dbReference type="InterPro" id="IPR042120">
    <property type="entry name" value="MutL_C_dimsub"/>
</dbReference>
<dbReference type="Pfam" id="PF08676">
    <property type="entry name" value="MutL_C"/>
    <property type="match status" value="1"/>
</dbReference>